<dbReference type="RefSeq" id="XP_064660379.1">
    <property type="nucleotide sequence ID" value="XM_064801749.1"/>
</dbReference>
<comment type="caution">
    <text evidence="2">The sequence shown here is derived from an EMBL/GenBank/DDBJ whole genome shotgun (WGS) entry which is preliminary data.</text>
</comment>
<dbReference type="GeneID" id="89925841"/>
<evidence type="ECO:0008006" key="4">
    <source>
        <dbReference type="Google" id="ProtNLM"/>
    </source>
</evidence>
<gene>
    <name evidence="2" type="ORF">LTR77_004495</name>
</gene>
<protein>
    <recommendedName>
        <fullName evidence="4">DNA/RNA-binding protein Alba-like domain-containing protein</fullName>
    </recommendedName>
</protein>
<evidence type="ECO:0000313" key="2">
    <source>
        <dbReference type="EMBL" id="KAK5171351.1"/>
    </source>
</evidence>
<dbReference type="AlphaFoldDB" id="A0AAV9PDR6"/>
<sequence length="153" mass="16360">MQPPSEKLLSDKYELVKLSVHSSTQISSRTAAVTAKLATAPAQGSKPVVVALTAKAQAANKVISIVEIAKRELVAKGVAVYQYNALGSEMTEIPRDGVKGSEGVEEDEASEGEEAAFETMRQRDVGDTKKRLIPVMTTYLSSTAIKELRTAHG</sequence>
<name>A0AAV9PDR6_9PEZI</name>
<evidence type="ECO:0000256" key="1">
    <source>
        <dbReference type="SAM" id="MobiDB-lite"/>
    </source>
</evidence>
<accession>A0AAV9PDR6</accession>
<feature type="region of interest" description="Disordered" evidence="1">
    <location>
        <begin position="93"/>
        <end position="123"/>
    </location>
</feature>
<evidence type="ECO:0000313" key="3">
    <source>
        <dbReference type="Proteomes" id="UP001337655"/>
    </source>
</evidence>
<keyword evidence="3" id="KW-1185">Reference proteome</keyword>
<dbReference type="Proteomes" id="UP001337655">
    <property type="component" value="Unassembled WGS sequence"/>
</dbReference>
<dbReference type="EMBL" id="JAVRRT010000006">
    <property type="protein sequence ID" value="KAK5171351.1"/>
    <property type="molecule type" value="Genomic_DNA"/>
</dbReference>
<feature type="compositionally biased region" description="Acidic residues" evidence="1">
    <location>
        <begin position="103"/>
        <end position="116"/>
    </location>
</feature>
<proteinExistence type="predicted"/>
<reference evidence="2 3" key="1">
    <citation type="submission" date="2023-08" db="EMBL/GenBank/DDBJ databases">
        <title>Black Yeasts Isolated from many extreme environments.</title>
        <authorList>
            <person name="Coleine C."/>
            <person name="Stajich J.E."/>
            <person name="Selbmann L."/>
        </authorList>
    </citation>
    <scope>NUCLEOTIDE SEQUENCE [LARGE SCALE GENOMIC DNA]</scope>
    <source>
        <strain evidence="2 3">CCFEE 5935</strain>
    </source>
</reference>
<organism evidence="2 3">
    <name type="scientific">Saxophila tyrrhenica</name>
    <dbReference type="NCBI Taxonomy" id="1690608"/>
    <lineage>
        <taxon>Eukaryota</taxon>
        <taxon>Fungi</taxon>
        <taxon>Dikarya</taxon>
        <taxon>Ascomycota</taxon>
        <taxon>Pezizomycotina</taxon>
        <taxon>Dothideomycetes</taxon>
        <taxon>Dothideomycetidae</taxon>
        <taxon>Mycosphaerellales</taxon>
        <taxon>Extremaceae</taxon>
        <taxon>Saxophila</taxon>
    </lineage>
</organism>